<dbReference type="HAMAP" id="MF_00052_B">
    <property type="entry name" value="RNase_HII_B"/>
    <property type="match status" value="1"/>
</dbReference>
<comment type="caution">
    <text evidence="18">The sequence shown here is derived from an EMBL/GenBank/DDBJ whole genome shotgun (WGS) entry which is preliminary data.</text>
</comment>
<dbReference type="CDD" id="cd07182">
    <property type="entry name" value="RNase_HII_bacteria_HII_like"/>
    <property type="match status" value="1"/>
</dbReference>
<dbReference type="InterPro" id="IPR024567">
    <property type="entry name" value="RNase_HII/HIII_dom"/>
</dbReference>
<proteinExistence type="inferred from homology"/>
<dbReference type="GO" id="GO:0030145">
    <property type="term" value="F:manganese ion binding"/>
    <property type="evidence" value="ECO:0007669"/>
    <property type="project" value="UniProtKB-UniRule"/>
</dbReference>
<dbReference type="InterPro" id="IPR036397">
    <property type="entry name" value="RNaseH_sf"/>
</dbReference>
<keyword evidence="8 14" id="KW-0963">Cytoplasm</keyword>
<dbReference type="GO" id="GO:0005737">
    <property type="term" value="C:cytoplasm"/>
    <property type="evidence" value="ECO:0007669"/>
    <property type="project" value="UniProtKB-SubCell"/>
</dbReference>
<evidence type="ECO:0000256" key="14">
    <source>
        <dbReference type="HAMAP-Rule" id="MF_00052"/>
    </source>
</evidence>
<dbReference type="Pfam" id="PF01351">
    <property type="entry name" value="RNase_HII"/>
    <property type="match status" value="1"/>
</dbReference>
<dbReference type="AlphaFoldDB" id="A0A412PC55"/>
<dbReference type="PANTHER" id="PTHR10954:SF18">
    <property type="entry name" value="RIBONUCLEASE HII"/>
    <property type="match status" value="1"/>
</dbReference>
<keyword evidence="9 14" id="KW-0540">Nuclease</keyword>
<dbReference type="EMBL" id="QRWX01000004">
    <property type="protein sequence ID" value="RGT54267.1"/>
    <property type="molecule type" value="Genomic_DNA"/>
</dbReference>
<evidence type="ECO:0000313" key="18">
    <source>
        <dbReference type="EMBL" id="RGT54267.1"/>
    </source>
</evidence>
<keyword evidence="10 14" id="KW-0479">Metal-binding</keyword>
<dbReference type="InterPro" id="IPR022898">
    <property type="entry name" value="RNase_HII"/>
</dbReference>
<keyword evidence="11 14" id="KW-0255">Endonuclease</keyword>
<dbReference type="NCBIfam" id="NF000595">
    <property type="entry name" value="PRK00015.1-3"/>
    <property type="match status" value="1"/>
</dbReference>
<dbReference type="InterPro" id="IPR012337">
    <property type="entry name" value="RNaseH-like_sf"/>
</dbReference>
<feature type="binding site" evidence="14 15">
    <location>
        <position position="116"/>
    </location>
    <ligand>
        <name>a divalent metal cation</name>
        <dbReference type="ChEBI" id="CHEBI:60240"/>
    </ligand>
</feature>
<comment type="cofactor">
    <cofactor evidence="14 15">
        <name>Mn(2+)</name>
        <dbReference type="ChEBI" id="CHEBI:29035"/>
    </cofactor>
    <cofactor evidence="14 15">
        <name>Mg(2+)</name>
        <dbReference type="ChEBI" id="CHEBI:18420"/>
    </cofactor>
    <text evidence="14 15">Manganese or magnesium. Binds 1 divalent metal ion per monomer in the absence of substrate. May bind a second metal ion after substrate binding.</text>
</comment>
<evidence type="ECO:0000256" key="11">
    <source>
        <dbReference type="ARBA" id="ARBA00022759"/>
    </source>
</evidence>
<dbReference type="GO" id="GO:0032299">
    <property type="term" value="C:ribonuclease H2 complex"/>
    <property type="evidence" value="ECO:0007669"/>
    <property type="project" value="TreeGrafter"/>
</dbReference>
<protein>
    <recommendedName>
        <fullName evidence="7 14">Ribonuclease HII</fullName>
        <shortName evidence="14">RNase HII</shortName>
        <ecNumber evidence="6 14">3.1.26.4</ecNumber>
    </recommendedName>
</protein>
<comment type="similarity">
    <text evidence="5 14 16">Belongs to the RNase HII family.</text>
</comment>
<evidence type="ECO:0000256" key="1">
    <source>
        <dbReference type="ARBA" id="ARBA00000077"/>
    </source>
</evidence>
<feature type="binding site" evidence="14 15">
    <location>
        <position position="27"/>
    </location>
    <ligand>
        <name>a divalent metal cation</name>
        <dbReference type="ChEBI" id="CHEBI:60240"/>
    </ligand>
</feature>
<name>A0A412PC55_9FIRM</name>
<feature type="domain" description="RNase H type-2" evidence="17">
    <location>
        <begin position="20"/>
        <end position="207"/>
    </location>
</feature>
<dbReference type="PROSITE" id="PS51975">
    <property type="entry name" value="RNASE_H_2"/>
    <property type="match status" value="1"/>
</dbReference>
<keyword evidence="13 14" id="KW-0464">Manganese</keyword>
<evidence type="ECO:0000256" key="15">
    <source>
        <dbReference type="PROSITE-ProRule" id="PRU01319"/>
    </source>
</evidence>
<evidence type="ECO:0000256" key="6">
    <source>
        <dbReference type="ARBA" id="ARBA00012180"/>
    </source>
</evidence>
<dbReference type="EC" id="3.1.26.4" evidence="6 14"/>
<evidence type="ECO:0000256" key="3">
    <source>
        <dbReference type="ARBA" id="ARBA00004065"/>
    </source>
</evidence>
<evidence type="ECO:0000256" key="5">
    <source>
        <dbReference type="ARBA" id="ARBA00007383"/>
    </source>
</evidence>
<accession>A0A412PC55</accession>
<evidence type="ECO:0000256" key="13">
    <source>
        <dbReference type="ARBA" id="ARBA00023211"/>
    </source>
</evidence>
<sequence>MKNQKICPNEYEHQYWPLEKLIVGIDEAGRGPLAGPLTVAGVVFPIGYENPDIYDSKSISEKKRNALFEQIQEDALWFEIIQVSPEDIDKYNIYRTDQLAMEQIAIHSDAEIVLTDAMPLIIEGKEIIPLVKGDQKSISIAAASILAKVTRDRVMLEYDKEYPEYGFAKHKGYPTKQHMEALHTYGVTKIHRKSFGPVREEYMKMKLF</sequence>
<dbReference type="GO" id="GO:0003723">
    <property type="term" value="F:RNA binding"/>
    <property type="evidence" value="ECO:0007669"/>
    <property type="project" value="UniProtKB-UniRule"/>
</dbReference>
<comment type="subcellular location">
    <subcellularLocation>
        <location evidence="4 14">Cytoplasm</location>
    </subcellularLocation>
</comment>
<comment type="cofactor">
    <cofactor evidence="2">
        <name>Mg(2+)</name>
        <dbReference type="ChEBI" id="CHEBI:18420"/>
    </cofactor>
</comment>
<comment type="catalytic activity">
    <reaction evidence="1 14 15 16">
        <text>Endonucleolytic cleavage to 5'-phosphomonoester.</text>
        <dbReference type="EC" id="3.1.26.4"/>
    </reaction>
</comment>
<feature type="binding site" evidence="14 15">
    <location>
        <position position="26"/>
    </location>
    <ligand>
        <name>a divalent metal cation</name>
        <dbReference type="ChEBI" id="CHEBI:60240"/>
    </ligand>
</feature>
<dbReference type="RefSeq" id="WP_118765244.1">
    <property type="nucleotide sequence ID" value="NZ_CABJCF010000004.1"/>
</dbReference>
<dbReference type="SUPFAM" id="SSF53098">
    <property type="entry name" value="Ribonuclease H-like"/>
    <property type="match status" value="1"/>
</dbReference>
<evidence type="ECO:0000256" key="12">
    <source>
        <dbReference type="ARBA" id="ARBA00022801"/>
    </source>
</evidence>
<evidence type="ECO:0000313" key="19">
    <source>
        <dbReference type="Proteomes" id="UP000284731"/>
    </source>
</evidence>
<evidence type="ECO:0000256" key="9">
    <source>
        <dbReference type="ARBA" id="ARBA00022722"/>
    </source>
</evidence>
<evidence type="ECO:0000256" key="2">
    <source>
        <dbReference type="ARBA" id="ARBA00001946"/>
    </source>
</evidence>
<evidence type="ECO:0000256" key="7">
    <source>
        <dbReference type="ARBA" id="ARBA00019179"/>
    </source>
</evidence>
<organism evidence="18 19">
    <name type="scientific">Solobacterium moorei</name>
    <dbReference type="NCBI Taxonomy" id="102148"/>
    <lineage>
        <taxon>Bacteria</taxon>
        <taxon>Bacillati</taxon>
        <taxon>Bacillota</taxon>
        <taxon>Erysipelotrichia</taxon>
        <taxon>Erysipelotrichales</taxon>
        <taxon>Erysipelotrichaceae</taxon>
        <taxon>Solobacterium</taxon>
    </lineage>
</organism>
<dbReference type="Gene3D" id="3.30.420.10">
    <property type="entry name" value="Ribonuclease H-like superfamily/Ribonuclease H"/>
    <property type="match status" value="1"/>
</dbReference>
<reference evidence="18 19" key="1">
    <citation type="submission" date="2018-08" db="EMBL/GenBank/DDBJ databases">
        <title>A genome reference for cultivated species of the human gut microbiota.</title>
        <authorList>
            <person name="Zou Y."/>
            <person name="Xue W."/>
            <person name="Luo G."/>
        </authorList>
    </citation>
    <scope>NUCLEOTIDE SEQUENCE [LARGE SCALE GENOMIC DNA]</scope>
    <source>
        <strain evidence="18 19">AF18-46</strain>
    </source>
</reference>
<evidence type="ECO:0000259" key="17">
    <source>
        <dbReference type="PROSITE" id="PS51975"/>
    </source>
</evidence>
<dbReference type="Proteomes" id="UP000284731">
    <property type="component" value="Unassembled WGS sequence"/>
</dbReference>
<dbReference type="GO" id="GO:0043137">
    <property type="term" value="P:DNA replication, removal of RNA primer"/>
    <property type="evidence" value="ECO:0007669"/>
    <property type="project" value="TreeGrafter"/>
</dbReference>
<gene>
    <name evidence="14" type="primary">rnhB</name>
    <name evidence="18" type="ORF">DWX20_08865</name>
</gene>
<keyword evidence="12 14" id="KW-0378">Hydrolase</keyword>
<dbReference type="PANTHER" id="PTHR10954">
    <property type="entry name" value="RIBONUCLEASE H2 SUBUNIT A"/>
    <property type="match status" value="1"/>
</dbReference>
<dbReference type="GO" id="GO:0006298">
    <property type="term" value="P:mismatch repair"/>
    <property type="evidence" value="ECO:0007669"/>
    <property type="project" value="TreeGrafter"/>
</dbReference>
<dbReference type="GO" id="GO:0004523">
    <property type="term" value="F:RNA-DNA hybrid ribonuclease activity"/>
    <property type="evidence" value="ECO:0007669"/>
    <property type="project" value="UniProtKB-UniRule"/>
</dbReference>
<evidence type="ECO:0000256" key="10">
    <source>
        <dbReference type="ARBA" id="ARBA00022723"/>
    </source>
</evidence>
<evidence type="ECO:0000256" key="4">
    <source>
        <dbReference type="ARBA" id="ARBA00004496"/>
    </source>
</evidence>
<evidence type="ECO:0000256" key="8">
    <source>
        <dbReference type="ARBA" id="ARBA00022490"/>
    </source>
</evidence>
<comment type="function">
    <text evidence="3 14 16">Endonuclease that specifically degrades the RNA of RNA-DNA hybrids.</text>
</comment>
<dbReference type="InterPro" id="IPR001352">
    <property type="entry name" value="RNase_HII/HIII"/>
</dbReference>
<evidence type="ECO:0000256" key="16">
    <source>
        <dbReference type="RuleBase" id="RU003515"/>
    </source>
</evidence>